<dbReference type="RefSeq" id="WP_080887473.1">
    <property type="nucleotide sequence ID" value="NZ_LT828648.1"/>
</dbReference>
<name>A0A1W1I876_9BACT</name>
<feature type="chain" id="PRO_5012054322" evidence="1">
    <location>
        <begin position="24"/>
        <end position="344"/>
    </location>
</feature>
<dbReference type="STRING" id="1325564.NSJP_3037"/>
<dbReference type="EMBL" id="LT828648">
    <property type="protein sequence ID" value="SLM49204.1"/>
    <property type="molecule type" value="Genomic_DNA"/>
</dbReference>
<protein>
    <submittedName>
        <fullName evidence="2">Uncharacterized protein</fullName>
    </submittedName>
</protein>
<dbReference type="KEGG" id="nja:NSJP_3037"/>
<evidence type="ECO:0000313" key="2">
    <source>
        <dbReference type="EMBL" id="SLM49204.1"/>
    </source>
</evidence>
<evidence type="ECO:0000313" key="3">
    <source>
        <dbReference type="Proteomes" id="UP000192042"/>
    </source>
</evidence>
<organism evidence="2 3">
    <name type="scientific">Nitrospira japonica</name>
    <dbReference type="NCBI Taxonomy" id="1325564"/>
    <lineage>
        <taxon>Bacteria</taxon>
        <taxon>Pseudomonadati</taxon>
        <taxon>Nitrospirota</taxon>
        <taxon>Nitrospiria</taxon>
        <taxon>Nitrospirales</taxon>
        <taxon>Nitrospiraceae</taxon>
        <taxon>Nitrospira</taxon>
    </lineage>
</organism>
<accession>A0A1W1I876</accession>
<evidence type="ECO:0000256" key="1">
    <source>
        <dbReference type="SAM" id="SignalP"/>
    </source>
</evidence>
<proteinExistence type="predicted"/>
<reference evidence="2 3" key="1">
    <citation type="submission" date="2017-03" db="EMBL/GenBank/DDBJ databases">
        <authorList>
            <person name="Afonso C.L."/>
            <person name="Miller P.J."/>
            <person name="Scott M.A."/>
            <person name="Spackman E."/>
            <person name="Goraichik I."/>
            <person name="Dimitrov K.M."/>
            <person name="Suarez D.L."/>
            <person name="Swayne D.E."/>
        </authorList>
    </citation>
    <scope>NUCLEOTIDE SEQUENCE [LARGE SCALE GENOMIC DNA]</scope>
    <source>
        <strain evidence="2">Genome sequencing of Nitrospira japonica strain NJ11</strain>
    </source>
</reference>
<sequence>MRGVSLRAAAACFTFILAWVHDASGSGVIVDIQSIPQDVCRDSTLTAYSFASTPFTYRFSGNCYLLNTRYALPITVPWTGVGTFDPASGKVTEEINIPEPTAAQPSRPYGRFTASMHCGGKDPWREATACGQIALSVNPPVTAYAPNIYGEYSRQVIQEVLNLYPRGGRPVTSNLSANDRQALVASLQAYTQAEAARQKQTQRLKQSVQPAPTLLANLAPYVVSPAAGSLFMSMTAVPIKLAPPPRRMTVTAYLARIERKDAQGNWTLVTNLPINIADASSASGYLGWGASGNGKGAPMIAGPGTYRISAQVSTPKPTGWSEAVEFVVTAPSKTIQKAPKMFGQ</sequence>
<feature type="signal peptide" evidence="1">
    <location>
        <begin position="1"/>
        <end position="23"/>
    </location>
</feature>
<gene>
    <name evidence="2" type="ORF">NSJP_3037</name>
</gene>
<dbReference type="Proteomes" id="UP000192042">
    <property type="component" value="Chromosome I"/>
</dbReference>
<keyword evidence="3" id="KW-1185">Reference proteome</keyword>
<dbReference type="AlphaFoldDB" id="A0A1W1I876"/>
<keyword evidence="1" id="KW-0732">Signal</keyword>